<evidence type="ECO:0000256" key="5">
    <source>
        <dbReference type="ARBA" id="ARBA00022475"/>
    </source>
</evidence>
<evidence type="ECO:0000256" key="13">
    <source>
        <dbReference type="ARBA" id="ARBA00023316"/>
    </source>
</evidence>
<keyword evidence="13 17" id="KW-0961">Cell wall biogenesis/degradation</keyword>
<evidence type="ECO:0000313" key="18">
    <source>
        <dbReference type="EMBL" id="MCW6037489.1"/>
    </source>
</evidence>
<dbReference type="PANTHER" id="PTHR30622:SF2">
    <property type="entry name" value="UNDECAPRENYL-DIPHOSPHATASE"/>
    <property type="match status" value="1"/>
</dbReference>
<comment type="similarity">
    <text evidence="2 17">Belongs to the UppP family.</text>
</comment>
<evidence type="ECO:0000256" key="15">
    <source>
        <dbReference type="ARBA" id="ARBA00032932"/>
    </source>
</evidence>
<feature type="transmembrane region" description="Helical" evidence="17">
    <location>
        <begin position="151"/>
        <end position="171"/>
    </location>
</feature>
<keyword evidence="9 17" id="KW-0573">Peptidoglycan synthesis</keyword>
<dbReference type="RefSeq" id="WP_265265345.1">
    <property type="nucleotide sequence ID" value="NZ_JAIHOM010000074.1"/>
</dbReference>
<dbReference type="HAMAP" id="MF_01006">
    <property type="entry name" value="Undec_diphosphatase"/>
    <property type="match status" value="1"/>
</dbReference>
<evidence type="ECO:0000256" key="1">
    <source>
        <dbReference type="ARBA" id="ARBA00004651"/>
    </source>
</evidence>
<dbReference type="EMBL" id="JAIHOM010000074">
    <property type="protein sequence ID" value="MCW6037489.1"/>
    <property type="molecule type" value="Genomic_DNA"/>
</dbReference>
<comment type="function">
    <text evidence="17">Catalyzes the dephosphorylation of undecaprenyl diphosphate (UPP). Confers resistance to bacitracin.</text>
</comment>
<evidence type="ECO:0000256" key="2">
    <source>
        <dbReference type="ARBA" id="ARBA00010621"/>
    </source>
</evidence>
<comment type="catalytic activity">
    <reaction evidence="16 17">
        <text>di-trans,octa-cis-undecaprenyl diphosphate + H2O = di-trans,octa-cis-undecaprenyl phosphate + phosphate + H(+)</text>
        <dbReference type="Rhea" id="RHEA:28094"/>
        <dbReference type="ChEBI" id="CHEBI:15377"/>
        <dbReference type="ChEBI" id="CHEBI:15378"/>
        <dbReference type="ChEBI" id="CHEBI:43474"/>
        <dbReference type="ChEBI" id="CHEBI:58405"/>
        <dbReference type="ChEBI" id="CHEBI:60392"/>
        <dbReference type="EC" id="3.6.1.27"/>
    </reaction>
</comment>
<feature type="transmembrane region" description="Helical" evidence="17">
    <location>
        <begin position="49"/>
        <end position="68"/>
    </location>
</feature>
<evidence type="ECO:0000256" key="7">
    <source>
        <dbReference type="ARBA" id="ARBA00022801"/>
    </source>
</evidence>
<feature type="transmembrane region" description="Helical" evidence="17">
    <location>
        <begin position="228"/>
        <end position="246"/>
    </location>
</feature>
<evidence type="ECO:0000256" key="11">
    <source>
        <dbReference type="ARBA" id="ARBA00023136"/>
    </source>
</evidence>
<comment type="miscellaneous">
    <text evidence="17">Bacitracin is thought to be involved in the inhibition of peptidoglycan synthesis by sequestering undecaprenyl diphosphate, thereby reducing the pool of lipid carrier available.</text>
</comment>
<dbReference type="Proteomes" id="UP001526426">
    <property type="component" value="Unassembled WGS sequence"/>
</dbReference>
<evidence type="ECO:0000256" key="16">
    <source>
        <dbReference type="ARBA" id="ARBA00047594"/>
    </source>
</evidence>
<dbReference type="InterPro" id="IPR003824">
    <property type="entry name" value="UppP"/>
</dbReference>
<evidence type="ECO:0000256" key="4">
    <source>
        <dbReference type="ARBA" id="ARBA00021581"/>
    </source>
</evidence>
<keyword evidence="10 17" id="KW-1133">Transmembrane helix</keyword>
<evidence type="ECO:0000313" key="19">
    <source>
        <dbReference type="Proteomes" id="UP001526426"/>
    </source>
</evidence>
<feature type="transmembrane region" description="Helical" evidence="17">
    <location>
        <begin position="292"/>
        <end position="308"/>
    </location>
</feature>
<accession>A0ABT3L7L3</accession>
<evidence type="ECO:0000256" key="17">
    <source>
        <dbReference type="HAMAP-Rule" id="MF_01006"/>
    </source>
</evidence>
<dbReference type="EC" id="3.6.1.27" evidence="3 17"/>
<protein>
    <recommendedName>
        <fullName evidence="4 17">Undecaprenyl-diphosphatase</fullName>
        <ecNumber evidence="3 17">3.6.1.27</ecNumber>
    </recommendedName>
    <alternativeName>
        <fullName evidence="15 17">Bacitracin resistance protein</fullName>
    </alternativeName>
    <alternativeName>
        <fullName evidence="14 17">Undecaprenyl pyrophosphate phosphatase</fullName>
    </alternativeName>
</protein>
<name>A0ABT3L7L3_9CYAN</name>
<keyword evidence="12 17" id="KW-0046">Antibiotic resistance</keyword>
<dbReference type="Pfam" id="PF02673">
    <property type="entry name" value="BacA"/>
    <property type="match status" value="1"/>
</dbReference>
<sequence>MSLFESILLGIIQGIFMFFPVSSTSHLVLTQHWLIQRGSSLPSPESAEMIFFDLVVHVGTLISIAVVFRKSLSRLIRRIFQDGQTLFSHWHKPTPTPLEPQGLSITPHSLLFPTPQREQDLLYLRLAILGMFSVLVTGLIGFPLRSVFKEIFARPLAVAITLSITGILLWYTDRKLRQPRGLRQLTPKVAGVIGIGQGLALIPGLSRSGMTISFALFTGLKRQWAAEYSFFIAFPTILGATLLQTLDVFKADSWGEIGWLPLTVGFVVSAGVGIVALQLVLKLLYKARFRYFSYYLWVLAGIVAWGSFRGVF</sequence>
<evidence type="ECO:0000256" key="6">
    <source>
        <dbReference type="ARBA" id="ARBA00022692"/>
    </source>
</evidence>
<evidence type="ECO:0000256" key="14">
    <source>
        <dbReference type="ARBA" id="ARBA00032707"/>
    </source>
</evidence>
<feature type="transmembrane region" description="Helical" evidence="17">
    <location>
        <begin position="7"/>
        <end position="29"/>
    </location>
</feature>
<reference evidence="18 19" key="1">
    <citation type="submission" date="2021-08" db="EMBL/GenBank/DDBJ databases">
        <title>Draft genome sequence of Spirulina subsalsa with high tolerance to salinity and hype-accumulation of phycocyanin.</title>
        <authorList>
            <person name="Pei H."/>
            <person name="Jiang L."/>
        </authorList>
    </citation>
    <scope>NUCLEOTIDE SEQUENCE [LARGE SCALE GENOMIC DNA]</scope>
    <source>
        <strain evidence="18 19">FACHB-351</strain>
    </source>
</reference>
<keyword evidence="5 17" id="KW-1003">Cell membrane</keyword>
<evidence type="ECO:0000256" key="10">
    <source>
        <dbReference type="ARBA" id="ARBA00022989"/>
    </source>
</evidence>
<feature type="transmembrane region" description="Helical" evidence="17">
    <location>
        <begin position="122"/>
        <end position="145"/>
    </location>
</feature>
<evidence type="ECO:0000256" key="3">
    <source>
        <dbReference type="ARBA" id="ARBA00012374"/>
    </source>
</evidence>
<keyword evidence="19" id="KW-1185">Reference proteome</keyword>
<keyword evidence="7 17" id="KW-0378">Hydrolase</keyword>
<evidence type="ECO:0000256" key="8">
    <source>
        <dbReference type="ARBA" id="ARBA00022960"/>
    </source>
</evidence>
<dbReference type="PANTHER" id="PTHR30622">
    <property type="entry name" value="UNDECAPRENYL-DIPHOSPHATASE"/>
    <property type="match status" value="1"/>
</dbReference>
<evidence type="ECO:0000256" key="9">
    <source>
        <dbReference type="ARBA" id="ARBA00022984"/>
    </source>
</evidence>
<proteinExistence type="inferred from homology"/>
<comment type="caution">
    <text evidence="18">The sequence shown here is derived from an EMBL/GenBank/DDBJ whole genome shotgun (WGS) entry which is preliminary data.</text>
</comment>
<keyword evidence="8 17" id="KW-0133">Cell shape</keyword>
<organism evidence="18 19">
    <name type="scientific">Spirulina subsalsa FACHB-351</name>
    <dbReference type="NCBI Taxonomy" id="234711"/>
    <lineage>
        <taxon>Bacteria</taxon>
        <taxon>Bacillati</taxon>
        <taxon>Cyanobacteriota</taxon>
        <taxon>Cyanophyceae</taxon>
        <taxon>Spirulinales</taxon>
        <taxon>Spirulinaceae</taxon>
        <taxon>Spirulina</taxon>
    </lineage>
</organism>
<evidence type="ECO:0000256" key="12">
    <source>
        <dbReference type="ARBA" id="ARBA00023251"/>
    </source>
</evidence>
<comment type="subcellular location">
    <subcellularLocation>
        <location evidence="1 17">Cell membrane</location>
        <topology evidence="1 17">Multi-pass membrane protein</topology>
    </subcellularLocation>
</comment>
<keyword evidence="6 17" id="KW-0812">Transmembrane</keyword>
<gene>
    <name evidence="17" type="primary">uppP</name>
    <name evidence="18" type="ORF">K4A83_14575</name>
</gene>
<keyword evidence="11 17" id="KW-0472">Membrane</keyword>
<feature type="transmembrane region" description="Helical" evidence="17">
    <location>
        <begin position="258"/>
        <end position="280"/>
    </location>
</feature>